<reference evidence="3 4" key="1">
    <citation type="submission" date="2017-09" db="EMBL/GenBank/DDBJ databases">
        <title>Genomic, metabolic, and phenotypic characteristics of bacterial isolates from the natural microbiome of the model nematode Caenorhabditis elegans.</title>
        <authorList>
            <person name="Zimmermann J."/>
            <person name="Obeng N."/>
            <person name="Yang W."/>
            <person name="Obeng O."/>
            <person name="Kissoyan K."/>
            <person name="Pees B."/>
            <person name="Dirksen P."/>
            <person name="Hoppner M."/>
            <person name="Franke A."/>
            <person name="Rosenstiel P."/>
            <person name="Leippe M."/>
            <person name="Dierking K."/>
            <person name="Kaleta C."/>
            <person name="Schulenburg H."/>
        </authorList>
    </citation>
    <scope>NUCLEOTIDE SEQUENCE [LARGE SCALE GENOMIC DNA]</scope>
    <source>
        <strain evidence="1 4">MYb25</strain>
        <strain evidence="2 3">MYb44</strain>
    </source>
</reference>
<dbReference type="EMBL" id="PCPH01000008">
    <property type="protein sequence ID" value="PRB87538.1"/>
    <property type="molecule type" value="Genomic_DNA"/>
</dbReference>
<evidence type="ECO:0000313" key="3">
    <source>
        <dbReference type="Proteomes" id="UP000238325"/>
    </source>
</evidence>
<dbReference type="AlphaFoldDB" id="A0A2S9CJS3"/>
<sequence length="61" mass="7143">MSEPNFHNPSDKYLLLHDSKSTKIKKRGRDQIVKNEKAYFTLTLLLYLNSSDAYLMPQLLN</sequence>
<dbReference type="Proteomes" id="UP000238325">
    <property type="component" value="Unassembled WGS sequence"/>
</dbReference>
<dbReference type="Proteomes" id="UP000238534">
    <property type="component" value="Unassembled WGS sequence"/>
</dbReference>
<dbReference type="EMBL" id="PCPP01000006">
    <property type="protein sequence ID" value="PRB80689.1"/>
    <property type="molecule type" value="Genomic_DNA"/>
</dbReference>
<comment type="caution">
    <text evidence="1">The sequence shown here is derived from an EMBL/GenBank/DDBJ whole genome shotgun (WGS) entry which is preliminary data.</text>
</comment>
<organism evidence="1 4">
    <name type="scientific">Chryseobacterium culicis</name>
    <dbReference type="NCBI Taxonomy" id="680127"/>
    <lineage>
        <taxon>Bacteria</taxon>
        <taxon>Pseudomonadati</taxon>
        <taxon>Bacteroidota</taxon>
        <taxon>Flavobacteriia</taxon>
        <taxon>Flavobacteriales</taxon>
        <taxon>Weeksellaceae</taxon>
        <taxon>Chryseobacterium group</taxon>
        <taxon>Chryseobacterium</taxon>
    </lineage>
</organism>
<keyword evidence="3" id="KW-1185">Reference proteome</keyword>
<protein>
    <submittedName>
        <fullName evidence="1">Uncharacterized protein</fullName>
    </submittedName>
</protein>
<evidence type="ECO:0000313" key="1">
    <source>
        <dbReference type="EMBL" id="PRB80689.1"/>
    </source>
</evidence>
<evidence type="ECO:0000313" key="2">
    <source>
        <dbReference type="EMBL" id="PRB87538.1"/>
    </source>
</evidence>
<proteinExistence type="predicted"/>
<gene>
    <name evidence="1" type="ORF">CQ022_21010</name>
    <name evidence="2" type="ORF">CQ033_21015</name>
</gene>
<accession>A0A2S9CJS3</accession>
<name>A0A2S9CJS3_CHRCI</name>
<evidence type="ECO:0000313" key="4">
    <source>
        <dbReference type="Proteomes" id="UP000238534"/>
    </source>
</evidence>